<protein>
    <submittedName>
        <fullName evidence="2">Integrase</fullName>
    </submittedName>
</protein>
<dbReference type="PANTHER" id="PTHR33327:SF3">
    <property type="entry name" value="RNA-DIRECTED DNA POLYMERASE"/>
    <property type="match status" value="1"/>
</dbReference>
<accession>A0A5K3FQR3</accession>
<sequence length="124" mass="14605">MHTNRLSCSEVTRVSRPHMDKVANNPSLTDVVGQDLYATLPKYTEHPSLWFRRLDVYFHRNKITSQTTKYYRVLAEIPMRVGLAVLDLIEDIPEHNPYDELKHAIITRMNQIYETRARRLLPNV</sequence>
<dbReference type="InterPro" id="IPR055469">
    <property type="entry name" value="DUF7041"/>
</dbReference>
<dbReference type="WBParaSite" id="MCU_010546-RA">
    <property type="protein sequence ID" value="MCU_010546-RA"/>
    <property type="gene ID" value="MCU_010546"/>
</dbReference>
<feature type="domain" description="DUF7041" evidence="1">
    <location>
        <begin position="44"/>
        <end position="121"/>
    </location>
</feature>
<dbReference type="AlphaFoldDB" id="A0A5K3FQR3"/>
<reference evidence="2" key="1">
    <citation type="submission" date="2019-11" db="UniProtKB">
        <authorList>
            <consortium name="WormBaseParasite"/>
        </authorList>
    </citation>
    <scope>IDENTIFICATION</scope>
</reference>
<evidence type="ECO:0000259" key="1">
    <source>
        <dbReference type="Pfam" id="PF23055"/>
    </source>
</evidence>
<evidence type="ECO:0000313" key="2">
    <source>
        <dbReference type="WBParaSite" id="MCU_010546-RA"/>
    </source>
</evidence>
<dbReference type="PANTHER" id="PTHR33327">
    <property type="entry name" value="ENDONUCLEASE"/>
    <property type="match status" value="1"/>
</dbReference>
<organism evidence="2">
    <name type="scientific">Mesocestoides corti</name>
    <name type="common">Flatworm</name>
    <dbReference type="NCBI Taxonomy" id="53468"/>
    <lineage>
        <taxon>Eukaryota</taxon>
        <taxon>Metazoa</taxon>
        <taxon>Spiralia</taxon>
        <taxon>Lophotrochozoa</taxon>
        <taxon>Platyhelminthes</taxon>
        <taxon>Cestoda</taxon>
        <taxon>Eucestoda</taxon>
        <taxon>Cyclophyllidea</taxon>
        <taxon>Mesocestoididae</taxon>
        <taxon>Mesocestoides</taxon>
    </lineage>
</organism>
<dbReference type="Pfam" id="PF23055">
    <property type="entry name" value="DUF7041"/>
    <property type="match status" value="1"/>
</dbReference>
<name>A0A5K3FQR3_MESCO</name>
<proteinExistence type="predicted"/>